<feature type="transmembrane region" description="Helical" evidence="6">
    <location>
        <begin position="394"/>
        <end position="416"/>
    </location>
</feature>
<dbReference type="GO" id="GO:0005886">
    <property type="term" value="C:plasma membrane"/>
    <property type="evidence" value="ECO:0007669"/>
    <property type="project" value="UniProtKB-SubCell"/>
</dbReference>
<dbReference type="InterPro" id="IPR051211">
    <property type="entry name" value="PG_lysyltransferase"/>
</dbReference>
<dbReference type="SUPFAM" id="SSF55729">
    <property type="entry name" value="Acyl-CoA N-acyltransferases (Nat)"/>
    <property type="match status" value="1"/>
</dbReference>
<feature type="domain" description="Phosphatidylglycerol lysyltransferase C-terminal" evidence="7">
    <location>
        <begin position="16"/>
        <end position="296"/>
    </location>
</feature>
<dbReference type="OrthoDB" id="594838at2"/>
<dbReference type="PANTHER" id="PTHR34697">
    <property type="entry name" value="PHOSPHATIDYLGLYCEROL LYSYLTRANSFERASE"/>
    <property type="match status" value="1"/>
</dbReference>
<evidence type="ECO:0000313" key="9">
    <source>
        <dbReference type="Proteomes" id="UP000028725"/>
    </source>
</evidence>
<dbReference type="Pfam" id="PF09924">
    <property type="entry name" value="LPG_synthase_C"/>
    <property type="match status" value="1"/>
</dbReference>
<evidence type="ECO:0000259" key="7">
    <source>
        <dbReference type="Pfam" id="PF09924"/>
    </source>
</evidence>
<keyword evidence="4 6" id="KW-1133">Transmembrane helix</keyword>
<dbReference type="PANTHER" id="PTHR34697:SF2">
    <property type="entry name" value="PHOSPHATIDYLGLYCEROL LYSYLTRANSFERASE"/>
    <property type="match status" value="1"/>
</dbReference>
<feature type="transmembrane region" description="Helical" evidence="6">
    <location>
        <begin position="428"/>
        <end position="448"/>
    </location>
</feature>
<name>A0A085VZM0_9BACT</name>
<evidence type="ECO:0000256" key="4">
    <source>
        <dbReference type="ARBA" id="ARBA00022989"/>
    </source>
</evidence>
<protein>
    <recommendedName>
        <fullName evidence="7">Phosphatidylglycerol lysyltransferase C-terminal domain-containing protein</fullName>
    </recommendedName>
</protein>
<dbReference type="PATRIC" id="fig|394096.3.peg.8526"/>
<feature type="transmembrane region" description="Helical" evidence="6">
    <location>
        <begin position="338"/>
        <end position="356"/>
    </location>
</feature>
<keyword evidence="9" id="KW-1185">Reference proteome</keyword>
<comment type="subcellular location">
    <subcellularLocation>
        <location evidence="1">Cell membrane</location>
        <topology evidence="1">Multi-pass membrane protein</topology>
    </subcellularLocation>
</comment>
<keyword evidence="2" id="KW-1003">Cell membrane</keyword>
<evidence type="ECO:0000256" key="6">
    <source>
        <dbReference type="SAM" id="Phobius"/>
    </source>
</evidence>
<feature type="transmembrane region" description="Helical" evidence="6">
    <location>
        <begin position="368"/>
        <end position="387"/>
    </location>
</feature>
<evidence type="ECO:0000256" key="1">
    <source>
        <dbReference type="ARBA" id="ARBA00004651"/>
    </source>
</evidence>
<evidence type="ECO:0000256" key="3">
    <source>
        <dbReference type="ARBA" id="ARBA00022692"/>
    </source>
</evidence>
<keyword evidence="5 6" id="KW-0472">Membrane</keyword>
<evidence type="ECO:0000256" key="2">
    <source>
        <dbReference type="ARBA" id="ARBA00022475"/>
    </source>
</evidence>
<dbReference type="AlphaFoldDB" id="A0A085VZM0"/>
<dbReference type="RefSeq" id="WP_044198866.1">
    <property type="nucleotide sequence ID" value="NZ_JMCB01000028.1"/>
</dbReference>
<organism evidence="8 9">
    <name type="scientific">Hyalangium minutum</name>
    <dbReference type="NCBI Taxonomy" id="394096"/>
    <lineage>
        <taxon>Bacteria</taxon>
        <taxon>Pseudomonadati</taxon>
        <taxon>Myxococcota</taxon>
        <taxon>Myxococcia</taxon>
        <taxon>Myxococcales</taxon>
        <taxon>Cystobacterineae</taxon>
        <taxon>Archangiaceae</taxon>
        <taxon>Hyalangium</taxon>
    </lineage>
</organism>
<dbReference type="EMBL" id="JMCB01000028">
    <property type="protein sequence ID" value="KFE60883.1"/>
    <property type="molecule type" value="Genomic_DNA"/>
</dbReference>
<keyword evidence="3 6" id="KW-0812">Transmembrane</keyword>
<evidence type="ECO:0000313" key="8">
    <source>
        <dbReference type="EMBL" id="KFE60883.1"/>
    </source>
</evidence>
<dbReference type="GO" id="GO:0055091">
    <property type="term" value="P:phospholipid homeostasis"/>
    <property type="evidence" value="ECO:0007669"/>
    <property type="project" value="TreeGrafter"/>
</dbReference>
<evidence type="ECO:0000256" key="5">
    <source>
        <dbReference type="ARBA" id="ARBA00023136"/>
    </source>
</evidence>
<dbReference type="GO" id="GO:0016755">
    <property type="term" value="F:aminoacyltransferase activity"/>
    <property type="evidence" value="ECO:0007669"/>
    <property type="project" value="TreeGrafter"/>
</dbReference>
<dbReference type="Proteomes" id="UP000028725">
    <property type="component" value="Unassembled WGS sequence"/>
</dbReference>
<accession>A0A085VZM0</accession>
<gene>
    <name evidence="8" type="ORF">DB31_4796</name>
</gene>
<dbReference type="InterPro" id="IPR016181">
    <property type="entry name" value="Acyl_CoA_acyltransferase"/>
</dbReference>
<sequence>MAEPSSSSDTARVLQLLKRYGWNATSFQVLEPGFRYWFDADGEACAAYVDTGGAWVAAGAPIASPERLAEVVARFEAAAQAEGRRVCFFATEQRFATVVPVEMMPIGEQPTWDPLRWEETVRSSRSLREQLRRARARGVTVRRISHEELSHPEHPTRRAVDRLLSRWLSSRRMAPMGFLVQMSPYAFAEERRAFVGELNGEVVSFLSAAPVFARQGWLLQHIIRDPQAPNGSTELMVDAAMRAAVEEGRGYVTLGLAPLAGEVGPWLRVARTWGAALFDFEGLRAFKAKLRPHAWDPIHLAWPSSTSRVWPVFDALRAFARGSFIRFGFITLMRRADLLVRLLALLLIPWTLLLALPANTHRFPSHAIQWAWIIFDVGLTAALFVLLRRWRSWLAGLLAGVIAVDACLTTWQAVAYNMPRASGLLDGAVIAAAILAPATAACLLAWAWRHPPPFHT</sequence>
<dbReference type="InterPro" id="IPR024320">
    <property type="entry name" value="LPG_synthase_C"/>
</dbReference>
<dbReference type="STRING" id="394096.DB31_4796"/>
<proteinExistence type="predicted"/>
<reference evidence="8 9" key="1">
    <citation type="submission" date="2014-04" db="EMBL/GenBank/DDBJ databases">
        <title>Genome assembly of Hyalangium minutum DSM 14724.</title>
        <authorList>
            <person name="Sharma G."/>
            <person name="Subramanian S."/>
        </authorList>
    </citation>
    <scope>NUCLEOTIDE SEQUENCE [LARGE SCALE GENOMIC DNA]</scope>
    <source>
        <strain evidence="8 9">DSM 14724</strain>
    </source>
</reference>
<comment type="caution">
    <text evidence="8">The sequence shown here is derived from an EMBL/GenBank/DDBJ whole genome shotgun (WGS) entry which is preliminary data.</text>
</comment>